<accession>A0A0M7APG8</accession>
<proteinExistence type="predicted"/>
<dbReference type="GeneID" id="97673650"/>
<dbReference type="Proteomes" id="UP000049983">
    <property type="component" value="Unassembled WGS sequence"/>
</dbReference>
<dbReference type="AlphaFoldDB" id="A0A0M7APG8"/>
<keyword evidence="2" id="KW-1185">Reference proteome</keyword>
<reference evidence="2" key="1">
    <citation type="submission" date="2015-07" db="EMBL/GenBank/DDBJ databases">
        <authorList>
            <person name="Rodrigo-Torres Lidia"/>
            <person name="Arahal R.David."/>
        </authorList>
    </citation>
    <scope>NUCLEOTIDE SEQUENCE [LARGE SCALE GENOMIC DNA]</scope>
    <source>
        <strain evidence="2">CECT 5096</strain>
    </source>
</reference>
<evidence type="ECO:0000313" key="1">
    <source>
        <dbReference type="EMBL" id="CTQ76839.1"/>
    </source>
</evidence>
<protein>
    <submittedName>
        <fullName evidence="1">Uncharacterized protein</fullName>
    </submittedName>
</protein>
<dbReference type="EMBL" id="CXWC01000013">
    <property type="protein sequence ID" value="CTQ76839.1"/>
    <property type="molecule type" value="Genomic_DNA"/>
</dbReference>
<sequence length="46" mass="5043">MDKVIIIDAAQILTIMRRSGVDGLSALLGRGDYFFFSDDFTLCVGT</sequence>
<dbReference type="STRING" id="311410.LA5095_03621"/>
<dbReference type="RefSeq" id="WP_158510402.1">
    <property type="nucleotide sequence ID" value="NZ_CXWA01000004.1"/>
</dbReference>
<organism evidence="1 2">
    <name type="scientific">Roseibium album</name>
    <dbReference type="NCBI Taxonomy" id="311410"/>
    <lineage>
        <taxon>Bacteria</taxon>
        <taxon>Pseudomonadati</taxon>
        <taxon>Pseudomonadota</taxon>
        <taxon>Alphaproteobacteria</taxon>
        <taxon>Hyphomicrobiales</taxon>
        <taxon>Stappiaceae</taxon>
        <taxon>Roseibium</taxon>
    </lineage>
</organism>
<evidence type="ECO:0000313" key="2">
    <source>
        <dbReference type="Proteomes" id="UP000049983"/>
    </source>
</evidence>
<name>A0A0M7APG8_9HYPH</name>
<gene>
    <name evidence="1" type="ORF">LA5096_04903</name>
</gene>